<evidence type="ECO:0008006" key="4">
    <source>
        <dbReference type="Google" id="ProtNLM"/>
    </source>
</evidence>
<gene>
    <name evidence="2" type="ORF">GV829_05520</name>
</gene>
<reference evidence="2 3" key="1">
    <citation type="submission" date="2020-01" db="EMBL/GenBank/DDBJ databases">
        <title>Sphingomonas sp. strain CSW-10.</title>
        <authorList>
            <person name="Chen W.-M."/>
        </authorList>
    </citation>
    <scope>NUCLEOTIDE SEQUENCE [LARGE SCALE GENOMIC DNA]</scope>
    <source>
        <strain evidence="2 3">CSW-10</strain>
    </source>
</reference>
<dbReference type="EMBL" id="CP053015">
    <property type="protein sequence ID" value="QJQ31979.1"/>
    <property type="molecule type" value="Genomic_DNA"/>
</dbReference>
<name>A0A6M4AV75_9SPHN</name>
<evidence type="ECO:0000313" key="2">
    <source>
        <dbReference type="EMBL" id="QJQ31979.1"/>
    </source>
</evidence>
<proteinExistence type="predicted"/>
<dbReference type="AlphaFoldDB" id="A0A6M4AV75"/>
<dbReference type="Proteomes" id="UP000503018">
    <property type="component" value="Chromosome"/>
</dbReference>
<sequence length="475" mass="51298">MDSLRRGYDSDGLSTDAPGIEAPPMIGQDERRMHVRAYNFWAKLLDGRSFPAIDSLDLDNLGDFGPNAVLLDFTSGIENPALGFVGESLARECELDDSIHYIADVPRRSLLSRLTDHYLQIIANRAPIGFEAEFVNSRGATILYRGVLLPFSSDDDTIDFILGVINWKQAAEPELVDALAAEMEAASNVPVHHRPTAPVWADGPDSDSDRPLMPSLMEEGPLRAPRKQMVISREDSPNASLRDGEPAATSLPLTGDENDEDVLTLDTPLFDPADASLADWLASARESADTAAHVNARGHAALYNAIGRAWGFAIATQSAPEDYRELLQEAGLQHSTRSPMTPIVKLVFGAGHDKTRLAEYAAVLVHAAREQIAPDSLPAYLSAYQGGLKGLVRDIRRSSRGQDTQAGDTADMIATLRAAPAIGDVAMGSGNDDGEFIVLVARREQSGTLSVVAQLPQSETLTQRALKRAARTLLD</sequence>
<evidence type="ECO:0000256" key="1">
    <source>
        <dbReference type="SAM" id="MobiDB-lite"/>
    </source>
</evidence>
<organism evidence="2 3">
    <name type="scientific">Sphingomonas lacunae</name>
    <dbReference type="NCBI Taxonomy" id="2698828"/>
    <lineage>
        <taxon>Bacteria</taxon>
        <taxon>Pseudomonadati</taxon>
        <taxon>Pseudomonadota</taxon>
        <taxon>Alphaproteobacteria</taxon>
        <taxon>Sphingomonadales</taxon>
        <taxon>Sphingomonadaceae</taxon>
        <taxon>Sphingomonas</taxon>
    </lineage>
</organism>
<feature type="region of interest" description="Disordered" evidence="1">
    <location>
        <begin position="194"/>
        <end position="257"/>
    </location>
</feature>
<feature type="region of interest" description="Disordered" evidence="1">
    <location>
        <begin position="1"/>
        <end position="26"/>
    </location>
</feature>
<accession>A0A6M4AV75</accession>
<evidence type="ECO:0000313" key="3">
    <source>
        <dbReference type="Proteomes" id="UP000503018"/>
    </source>
</evidence>
<protein>
    <recommendedName>
        <fullName evidence="4">PAS domain-containing protein</fullName>
    </recommendedName>
</protein>
<dbReference type="KEGG" id="slan:GV829_05520"/>
<keyword evidence="3" id="KW-1185">Reference proteome</keyword>
<dbReference type="RefSeq" id="WP_169944703.1">
    <property type="nucleotide sequence ID" value="NZ_CP053015.1"/>
</dbReference>